<feature type="compositionally biased region" description="Low complexity" evidence="1">
    <location>
        <begin position="47"/>
        <end position="78"/>
    </location>
</feature>
<keyword evidence="3" id="KW-1185">Reference proteome</keyword>
<proteinExistence type="predicted"/>
<gene>
    <name evidence="2" type="ORF">GCM10022416_26120</name>
</gene>
<feature type="region of interest" description="Disordered" evidence="1">
    <location>
        <begin position="13"/>
        <end position="116"/>
    </location>
</feature>
<accession>A0ABP7YQA4</accession>
<sequence>MGLLPITWVEAAGAKGSARNTETPRRRRTGRRHDAEVARKLSSHLRGPPGALAGAGPSAAPDGATTGGLRQSSRLRGGPAAHKILHPTTGEVRGPDMRRGRTPPKGAASQRPSGQLPVGTLGRFFISSLKSVTWSAGGALICTGLP</sequence>
<evidence type="ECO:0000256" key="1">
    <source>
        <dbReference type="SAM" id="MobiDB-lite"/>
    </source>
</evidence>
<name>A0ABP7YQA4_9ACTN</name>
<dbReference type="EMBL" id="BAABDO010000030">
    <property type="protein sequence ID" value="GAA4139650.1"/>
    <property type="molecule type" value="Genomic_DNA"/>
</dbReference>
<dbReference type="Proteomes" id="UP001500266">
    <property type="component" value="Unassembled WGS sequence"/>
</dbReference>
<reference evidence="3" key="1">
    <citation type="journal article" date="2019" name="Int. J. Syst. Evol. Microbiol.">
        <title>The Global Catalogue of Microorganisms (GCM) 10K type strain sequencing project: providing services to taxonomists for standard genome sequencing and annotation.</title>
        <authorList>
            <consortium name="The Broad Institute Genomics Platform"/>
            <consortium name="The Broad Institute Genome Sequencing Center for Infectious Disease"/>
            <person name="Wu L."/>
            <person name="Ma J."/>
        </authorList>
    </citation>
    <scope>NUCLEOTIDE SEQUENCE [LARGE SCALE GENOMIC DNA]</scope>
    <source>
        <strain evidence="3">JCM 17316</strain>
    </source>
</reference>
<comment type="caution">
    <text evidence="2">The sequence shown here is derived from an EMBL/GenBank/DDBJ whole genome shotgun (WGS) entry which is preliminary data.</text>
</comment>
<protein>
    <submittedName>
        <fullName evidence="2">Uncharacterized protein</fullName>
    </submittedName>
</protein>
<evidence type="ECO:0000313" key="3">
    <source>
        <dbReference type="Proteomes" id="UP001500266"/>
    </source>
</evidence>
<evidence type="ECO:0000313" key="2">
    <source>
        <dbReference type="EMBL" id="GAA4139650.1"/>
    </source>
</evidence>
<organism evidence="2 3">
    <name type="scientific">Actinomadura keratinilytica</name>
    <dbReference type="NCBI Taxonomy" id="547461"/>
    <lineage>
        <taxon>Bacteria</taxon>
        <taxon>Bacillati</taxon>
        <taxon>Actinomycetota</taxon>
        <taxon>Actinomycetes</taxon>
        <taxon>Streptosporangiales</taxon>
        <taxon>Thermomonosporaceae</taxon>
        <taxon>Actinomadura</taxon>
    </lineage>
</organism>